<feature type="transmembrane region" description="Helical" evidence="6">
    <location>
        <begin position="631"/>
        <end position="653"/>
    </location>
</feature>
<feature type="transmembrane region" description="Helical" evidence="6">
    <location>
        <begin position="659"/>
        <end position="682"/>
    </location>
</feature>
<keyword evidence="3 6" id="KW-0812">Transmembrane</keyword>
<dbReference type="AlphaFoldDB" id="A0A1W1CZC8"/>
<feature type="transmembrane region" description="Helical" evidence="6">
    <location>
        <begin position="12"/>
        <end position="30"/>
    </location>
</feature>
<reference evidence="8" key="1">
    <citation type="submission" date="2016-10" db="EMBL/GenBank/DDBJ databases">
        <authorList>
            <person name="de Groot N.N."/>
        </authorList>
    </citation>
    <scope>NUCLEOTIDE SEQUENCE</scope>
</reference>
<dbReference type="InterPro" id="IPR001036">
    <property type="entry name" value="Acrflvin-R"/>
</dbReference>
<organism evidence="8">
    <name type="scientific">hydrothermal vent metagenome</name>
    <dbReference type="NCBI Taxonomy" id="652676"/>
    <lineage>
        <taxon>unclassified sequences</taxon>
        <taxon>metagenomes</taxon>
        <taxon>ecological metagenomes</taxon>
    </lineage>
</organism>
<feature type="transmembrane region" description="Helical" evidence="6">
    <location>
        <begin position="408"/>
        <end position="426"/>
    </location>
</feature>
<feature type="transmembrane region" description="Helical" evidence="6">
    <location>
        <begin position="222"/>
        <end position="241"/>
    </location>
</feature>
<feature type="domain" description="SSD" evidence="7">
    <location>
        <begin position="634"/>
        <end position="756"/>
    </location>
</feature>
<dbReference type="Gene3D" id="1.20.1640.10">
    <property type="entry name" value="Multidrug efflux transporter AcrB transmembrane domain"/>
    <property type="match status" value="2"/>
</dbReference>
<dbReference type="SUPFAM" id="SSF82866">
    <property type="entry name" value="Multidrug efflux transporter AcrB transmembrane domain"/>
    <property type="match status" value="2"/>
</dbReference>
<feature type="transmembrane region" description="Helical" evidence="6">
    <location>
        <begin position="731"/>
        <end position="750"/>
    </location>
</feature>
<dbReference type="InterPro" id="IPR050545">
    <property type="entry name" value="Mycobact_MmpL"/>
</dbReference>
<gene>
    <name evidence="8" type="ORF">MNB_SV-13-2156</name>
</gene>
<dbReference type="InterPro" id="IPR004869">
    <property type="entry name" value="MMPL_dom"/>
</dbReference>
<evidence type="ECO:0000256" key="2">
    <source>
        <dbReference type="ARBA" id="ARBA00022475"/>
    </source>
</evidence>
<dbReference type="PANTHER" id="PTHR33406">
    <property type="entry name" value="MEMBRANE PROTEIN MJ1562-RELATED"/>
    <property type="match status" value="1"/>
</dbReference>
<dbReference type="Pfam" id="PF03176">
    <property type="entry name" value="MMPL"/>
    <property type="match status" value="2"/>
</dbReference>
<proteinExistence type="predicted"/>
<evidence type="ECO:0000256" key="3">
    <source>
        <dbReference type="ARBA" id="ARBA00022692"/>
    </source>
</evidence>
<feature type="transmembrane region" description="Helical" evidence="6">
    <location>
        <begin position="322"/>
        <end position="343"/>
    </location>
</feature>
<dbReference type="InterPro" id="IPR000731">
    <property type="entry name" value="SSD"/>
</dbReference>
<feature type="transmembrane region" description="Helical" evidence="6">
    <location>
        <begin position="605"/>
        <end position="624"/>
    </location>
</feature>
<evidence type="ECO:0000256" key="5">
    <source>
        <dbReference type="ARBA" id="ARBA00023136"/>
    </source>
</evidence>
<comment type="subcellular location">
    <subcellularLocation>
        <location evidence="1">Cell membrane</location>
        <topology evidence="1">Multi-pass membrane protein</topology>
    </subcellularLocation>
</comment>
<evidence type="ECO:0000256" key="4">
    <source>
        <dbReference type="ARBA" id="ARBA00022989"/>
    </source>
</evidence>
<feature type="transmembrane region" description="Helical" evidence="6">
    <location>
        <begin position="703"/>
        <end position="725"/>
    </location>
</feature>
<keyword evidence="2" id="KW-1003">Cell membrane</keyword>
<feature type="domain" description="SSD" evidence="7">
    <location>
        <begin position="213"/>
        <end position="373"/>
    </location>
</feature>
<keyword evidence="4 6" id="KW-1133">Transmembrane helix</keyword>
<evidence type="ECO:0000256" key="1">
    <source>
        <dbReference type="ARBA" id="ARBA00004651"/>
    </source>
</evidence>
<dbReference type="PROSITE" id="PS50156">
    <property type="entry name" value="SSD"/>
    <property type="match status" value="2"/>
</dbReference>
<name>A0A1W1CZC8_9ZZZZ</name>
<dbReference type="EMBL" id="FPHM01000192">
    <property type="protein sequence ID" value="SFV71037.1"/>
    <property type="molecule type" value="Genomic_DNA"/>
</dbReference>
<feature type="transmembrane region" description="Helical" evidence="6">
    <location>
        <begin position="279"/>
        <end position="301"/>
    </location>
</feature>
<evidence type="ECO:0000259" key="7">
    <source>
        <dbReference type="PROSITE" id="PS50156"/>
    </source>
</evidence>
<dbReference type="GO" id="GO:0022857">
    <property type="term" value="F:transmembrane transporter activity"/>
    <property type="evidence" value="ECO:0007669"/>
    <property type="project" value="InterPro"/>
</dbReference>
<dbReference type="PANTHER" id="PTHR33406:SF13">
    <property type="entry name" value="MEMBRANE PROTEIN YDFJ"/>
    <property type="match status" value="1"/>
</dbReference>
<dbReference type="GO" id="GO:0005886">
    <property type="term" value="C:plasma membrane"/>
    <property type="evidence" value="ECO:0007669"/>
    <property type="project" value="UniProtKB-SubCell"/>
</dbReference>
<dbReference type="PRINTS" id="PR00702">
    <property type="entry name" value="ACRIFLAVINRP"/>
</dbReference>
<evidence type="ECO:0000256" key="6">
    <source>
        <dbReference type="SAM" id="Phobius"/>
    </source>
</evidence>
<feature type="transmembrane region" description="Helical" evidence="6">
    <location>
        <begin position="349"/>
        <end position="374"/>
    </location>
</feature>
<keyword evidence="5 6" id="KW-0472">Membrane</keyword>
<evidence type="ECO:0000313" key="8">
    <source>
        <dbReference type="EMBL" id="SFV71037.1"/>
    </source>
</evidence>
<sequence length="770" mass="86587">MQNYIKFLEKFKWIIVFIVPLIVLLLASNLKNLEIDGSYRIWFEEDSKTLTDYDKFREEFSNDDGISVVFRDENGIFNTKALESIQRLTEALWDMPHIDRVDSISNYQFVHSDPKRPDDVLVDDFIVEDLSEASKEYLQSRKAIATTDSMTKGRFISEDGKTTMIFARIEAQGNEDGDISKEMMTALMPIIDAETKKTGYKYWLNGGPPMTEAFVSIAGHDAMVFTPLVFLLSMILLLLLFRRIGGALIPLGVVLFTFLSVLAVQTLLGYKLNNFTANIPIFIVAIGIADAVHIYSIWLMGRKKGLLNTEAVRLSIEKNFKPILLTSMTTTVGFSTLAISKVVPVSTLGIATASGAILALVISIFWMPSVLLLLKKPFKNIETSEETSIEKPMIKGYGAFIVKNDKKIITIGTLIMLILGMGLAFIKVDSNTIRYFDESVEIRKSAEFTMDNLTGSMSYTIIVDSGVADGIKEPKFLEMVEKFSIDYAKQFPTDVRHVSSLLDVIKRYNKILDNKEEVPKERNLIAQYLLLYSMGLPQGMEITDQMDFDQRKLRITAMTNIVDTSKDIAMIDYAKAWWAKTDYTMNLTGQTAMYAYMQKDITNTLIYSLSLTILIVSLMMLLIFKRLKILWILLLPNLLPVVLVIGIMGWLGLTIDMGVAIAGAIIIGVAVDDTIHFLVKYFDARKRGLNMADTFDEVLHYAGRAIIFTTLVLGISFSIFVFSSFTPNQNFGVVTASALMIALIVDLLYLPALLSRMDSTYSYTKLKDNT</sequence>
<accession>A0A1W1CZC8</accession>
<protein>
    <submittedName>
        <fullName evidence="8">Integral membrane protein</fullName>
    </submittedName>
</protein>
<feature type="transmembrane region" description="Helical" evidence="6">
    <location>
        <begin position="248"/>
        <end position="267"/>
    </location>
</feature>